<dbReference type="EMBL" id="JTDY01010208">
    <property type="protein sequence ID" value="KOB60011.1"/>
    <property type="molecule type" value="Genomic_DNA"/>
</dbReference>
<name>A0A0L7KAD7_OPEBR</name>
<gene>
    <name evidence="1" type="ORF">OBRU01_25266</name>
</gene>
<proteinExistence type="predicted"/>
<comment type="caution">
    <text evidence="1">The sequence shown here is derived from an EMBL/GenBank/DDBJ whole genome shotgun (WGS) entry which is preliminary data.</text>
</comment>
<dbReference type="Proteomes" id="UP000037510">
    <property type="component" value="Unassembled WGS sequence"/>
</dbReference>
<reference evidence="1 2" key="1">
    <citation type="journal article" date="2015" name="Genome Biol. Evol.">
        <title>The genome of winter moth (Operophtera brumata) provides a genomic perspective on sexual dimorphism and phenology.</title>
        <authorList>
            <person name="Derks M.F."/>
            <person name="Smit S."/>
            <person name="Salis L."/>
            <person name="Schijlen E."/>
            <person name="Bossers A."/>
            <person name="Mateman C."/>
            <person name="Pijl A.S."/>
            <person name="de Ridder D."/>
            <person name="Groenen M.A."/>
            <person name="Visser M.E."/>
            <person name="Megens H.J."/>
        </authorList>
    </citation>
    <scope>NUCLEOTIDE SEQUENCE [LARGE SCALE GENOMIC DNA]</scope>
    <source>
        <strain evidence="1">WM2013NL</strain>
        <tissue evidence="1">Head and thorax</tissue>
    </source>
</reference>
<keyword evidence="2" id="KW-1185">Reference proteome</keyword>
<accession>A0A0L7KAD7</accession>
<dbReference type="AlphaFoldDB" id="A0A0L7KAD7"/>
<organism evidence="1 2">
    <name type="scientific">Operophtera brumata</name>
    <name type="common">Winter moth</name>
    <name type="synonym">Phalaena brumata</name>
    <dbReference type="NCBI Taxonomy" id="104452"/>
    <lineage>
        <taxon>Eukaryota</taxon>
        <taxon>Metazoa</taxon>
        <taxon>Ecdysozoa</taxon>
        <taxon>Arthropoda</taxon>
        <taxon>Hexapoda</taxon>
        <taxon>Insecta</taxon>
        <taxon>Pterygota</taxon>
        <taxon>Neoptera</taxon>
        <taxon>Endopterygota</taxon>
        <taxon>Lepidoptera</taxon>
        <taxon>Glossata</taxon>
        <taxon>Ditrysia</taxon>
        <taxon>Geometroidea</taxon>
        <taxon>Geometridae</taxon>
        <taxon>Larentiinae</taxon>
        <taxon>Operophtera</taxon>
    </lineage>
</organism>
<sequence length="105" mass="11660">MCKELLGITKILDPGNARLSLYSSVLQHELHSALVMKAILKKDDGSSKPVEEMKPLLLEAKTAVEDALEALKDETQETSGLKLYSVIKETKTCFEILCQEKKVVL</sequence>
<protein>
    <submittedName>
        <fullName evidence="1">Protein msta, isoform B</fullName>
    </submittedName>
</protein>
<evidence type="ECO:0000313" key="2">
    <source>
        <dbReference type="Proteomes" id="UP000037510"/>
    </source>
</evidence>
<evidence type="ECO:0000313" key="1">
    <source>
        <dbReference type="EMBL" id="KOB60011.1"/>
    </source>
</evidence>
<dbReference type="STRING" id="104452.A0A0L7KAD7"/>